<feature type="domain" description="Glycosyltransferase subfamily 4-like N-terminal" evidence="3">
    <location>
        <begin position="91"/>
        <end position="180"/>
    </location>
</feature>
<sequence>MRVQTELFWELVVMSLEKPQIALELSASCTFEPTGVSRYAQRLTLALAQCQEYRWLGLYRSSRFKKRSPLQSWFPGPTQAYAGPFRFGRGQLQLVHGLDGQLPGWSNPAMVVTFHDLAPWKITKESVASERFLATKTKQYTQALAQAAQVVSVSQTTKNDLVELFQLDPARITVIPLGLEESLLQKDPLGTQVLERHRLKPKGYLLYLGSLSKRKNLFRLVEGYAKSAARKSYRLVLAGELSWGIESLAQKVQDLGLERDLTLLPYLPEADLPALYQGAVGFLYPTLYEGFGLPVLESMAAGTPILVGNLGAAPETAGGHGVLCDPYEAESIAAGIDQLPAFGADRIEAARTHAQSYSWEKTAAATLALYGQVLGRRDR</sequence>
<dbReference type="Pfam" id="PF13439">
    <property type="entry name" value="Glyco_transf_4"/>
    <property type="match status" value="1"/>
</dbReference>
<dbReference type="GO" id="GO:0009103">
    <property type="term" value="P:lipopolysaccharide biosynthetic process"/>
    <property type="evidence" value="ECO:0007669"/>
    <property type="project" value="TreeGrafter"/>
</dbReference>
<dbReference type="GO" id="GO:0016757">
    <property type="term" value="F:glycosyltransferase activity"/>
    <property type="evidence" value="ECO:0007669"/>
    <property type="project" value="InterPro"/>
</dbReference>
<dbReference type="InterPro" id="IPR001296">
    <property type="entry name" value="Glyco_trans_1"/>
</dbReference>
<evidence type="ECO:0008006" key="6">
    <source>
        <dbReference type="Google" id="ProtNLM"/>
    </source>
</evidence>
<evidence type="ECO:0000256" key="1">
    <source>
        <dbReference type="ARBA" id="ARBA00022679"/>
    </source>
</evidence>
<dbReference type="EMBL" id="MFNF01000047">
    <property type="protein sequence ID" value="OGH00323.1"/>
    <property type="molecule type" value="Genomic_DNA"/>
</dbReference>
<evidence type="ECO:0000313" key="4">
    <source>
        <dbReference type="EMBL" id="OGH00323.1"/>
    </source>
</evidence>
<comment type="caution">
    <text evidence="4">The sequence shown here is derived from an EMBL/GenBank/DDBJ whole genome shotgun (WGS) entry which is preliminary data.</text>
</comment>
<gene>
    <name evidence="4" type="ORF">A2557_09635</name>
</gene>
<evidence type="ECO:0000259" key="3">
    <source>
        <dbReference type="Pfam" id="PF13439"/>
    </source>
</evidence>
<organism evidence="4 5">
    <name type="scientific">Candidatus Lambdaproteobacteria bacterium RIFOXYD2_FULL_56_26</name>
    <dbReference type="NCBI Taxonomy" id="1817773"/>
    <lineage>
        <taxon>Bacteria</taxon>
        <taxon>Pseudomonadati</taxon>
        <taxon>Pseudomonadota</taxon>
        <taxon>Candidatus Lambdaproteobacteria</taxon>
    </lineage>
</organism>
<accession>A0A1F6GQD2</accession>
<evidence type="ECO:0000313" key="5">
    <source>
        <dbReference type="Proteomes" id="UP000177583"/>
    </source>
</evidence>
<dbReference type="Proteomes" id="UP000177583">
    <property type="component" value="Unassembled WGS sequence"/>
</dbReference>
<evidence type="ECO:0000259" key="2">
    <source>
        <dbReference type="Pfam" id="PF00534"/>
    </source>
</evidence>
<name>A0A1F6GQD2_9PROT</name>
<dbReference type="AlphaFoldDB" id="A0A1F6GQD2"/>
<dbReference type="PANTHER" id="PTHR46401:SF2">
    <property type="entry name" value="GLYCOSYLTRANSFERASE WBBK-RELATED"/>
    <property type="match status" value="1"/>
</dbReference>
<dbReference type="SUPFAM" id="SSF53756">
    <property type="entry name" value="UDP-Glycosyltransferase/glycogen phosphorylase"/>
    <property type="match status" value="1"/>
</dbReference>
<dbReference type="InterPro" id="IPR028098">
    <property type="entry name" value="Glyco_trans_4-like_N"/>
</dbReference>
<keyword evidence="1" id="KW-0808">Transferase</keyword>
<protein>
    <recommendedName>
        <fullName evidence="6">Glycosyl transferase family 1 domain-containing protein</fullName>
    </recommendedName>
</protein>
<dbReference type="PANTHER" id="PTHR46401">
    <property type="entry name" value="GLYCOSYLTRANSFERASE WBBK-RELATED"/>
    <property type="match status" value="1"/>
</dbReference>
<dbReference type="Gene3D" id="3.40.50.2000">
    <property type="entry name" value="Glycogen Phosphorylase B"/>
    <property type="match status" value="2"/>
</dbReference>
<feature type="domain" description="Glycosyl transferase family 1" evidence="2">
    <location>
        <begin position="201"/>
        <end position="339"/>
    </location>
</feature>
<proteinExistence type="predicted"/>
<dbReference type="Pfam" id="PF00534">
    <property type="entry name" value="Glycos_transf_1"/>
    <property type="match status" value="1"/>
</dbReference>
<dbReference type="CDD" id="cd03809">
    <property type="entry name" value="GT4_MtfB-like"/>
    <property type="match status" value="1"/>
</dbReference>
<reference evidence="4 5" key="1">
    <citation type="journal article" date="2016" name="Nat. Commun.">
        <title>Thousands of microbial genomes shed light on interconnected biogeochemical processes in an aquifer system.</title>
        <authorList>
            <person name="Anantharaman K."/>
            <person name="Brown C.T."/>
            <person name="Hug L.A."/>
            <person name="Sharon I."/>
            <person name="Castelle C.J."/>
            <person name="Probst A.J."/>
            <person name="Thomas B.C."/>
            <person name="Singh A."/>
            <person name="Wilkins M.J."/>
            <person name="Karaoz U."/>
            <person name="Brodie E.L."/>
            <person name="Williams K.H."/>
            <person name="Hubbard S.S."/>
            <person name="Banfield J.F."/>
        </authorList>
    </citation>
    <scope>NUCLEOTIDE SEQUENCE [LARGE SCALE GENOMIC DNA]</scope>
</reference>